<reference evidence="3" key="1">
    <citation type="submission" date="2020-09" db="EMBL/GenBank/DDBJ databases">
        <title>A novel bacterium of genus Paenibacillus, isolated from South China Sea.</title>
        <authorList>
            <person name="Huang H."/>
            <person name="Mo K."/>
            <person name="Hu Y."/>
        </authorList>
    </citation>
    <scope>NUCLEOTIDE SEQUENCE</scope>
    <source>
        <strain evidence="3">IB182363</strain>
    </source>
</reference>
<evidence type="ECO:0000256" key="1">
    <source>
        <dbReference type="SAM" id="MobiDB-lite"/>
    </source>
</evidence>
<feature type="transmembrane region" description="Helical" evidence="2">
    <location>
        <begin position="94"/>
        <end position="114"/>
    </location>
</feature>
<feature type="compositionally biased region" description="Basic and acidic residues" evidence="1">
    <location>
        <begin position="170"/>
        <end position="188"/>
    </location>
</feature>
<feature type="region of interest" description="Disordered" evidence="1">
    <location>
        <begin position="170"/>
        <end position="204"/>
    </location>
</feature>
<evidence type="ECO:0000313" key="4">
    <source>
        <dbReference type="Proteomes" id="UP000639396"/>
    </source>
</evidence>
<feature type="transmembrane region" description="Helical" evidence="2">
    <location>
        <begin position="36"/>
        <end position="53"/>
    </location>
</feature>
<evidence type="ECO:0000313" key="3">
    <source>
        <dbReference type="EMBL" id="MBD2862515.1"/>
    </source>
</evidence>
<organism evidence="3 4">
    <name type="scientific">Paenibacillus oceani</name>
    <dbReference type="NCBI Taxonomy" id="2772510"/>
    <lineage>
        <taxon>Bacteria</taxon>
        <taxon>Bacillati</taxon>
        <taxon>Bacillota</taxon>
        <taxon>Bacilli</taxon>
        <taxon>Bacillales</taxon>
        <taxon>Paenibacillaceae</taxon>
        <taxon>Paenibacillus</taxon>
    </lineage>
</organism>
<evidence type="ECO:0000256" key="2">
    <source>
        <dbReference type="SAM" id="Phobius"/>
    </source>
</evidence>
<keyword evidence="2" id="KW-0472">Membrane</keyword>
<dbReference type="RefSeq" id="WP_190927506.1">
    <property type="nucleotide sequence ID" value="NZ_JACXJA010000013.1"/>
</dbReference>
<accession>A0A927C7A0</accession>
<dbReference type="AlphaFoldDB" id="A0A927C7A0"/>
<dbReference type="Proteomes" id="UP000639396">
    <property type="component" value="Unassembled WGS sequence"/>
</dbReference>
<sequence>MPEPSIQRETPRRMQTYVKTKPPKQRLPLPGIPGQGELLLLFIALSYVILGFLKSTKVVEIEPPVIASFLLAGLFFALSDLVRIGFRSGPLIKWLCVFIYVVALAGCALCMIVVPIAYKDVGWLNAAVVPLGDLSVLSGMGIIIAVLVLNNIWIRRIWADSEKTLEKARENARDKTLDQASDQIRDASFEENLAPSSRGRGGRR</sequence>
<keyword evidence="2" id="KW-0812">Transmembrane</keyword>
<feature type="transmembrane region" description="Helical" evidence="2">
    <location>
        <begin position="65"/>
        <end position="82"/>
    </location>
</feature>
<feature type="transmembrane region" description="Helical" evidence="2">
    <location>
        <begin position="134"/>
        <end position="154"/>
    </location>
</feature>
<protein>
    <submittedName>
        <fullName evidence="3">Uncharacterized protein</fullName>
    </submittedName>
</protein>
<keyword evidence="2" id="KW-1133">Transmembrane helix</keyword>
<proteinExistence type="predicted"/>
<comment type="caution">
    <text evidence="3">The sequence shown here is derived from an EMBL/GenBank/DDBJ whole genome shotgun (WGS) entry which is preliminary data.</text>
</comment>
<gene>
    <name evidence="3" type="ORF">IDH45_11025</name>
</gene>
<dbReference type="EMBL" id="JACXJA010000013">
    <property type="protein sequence ID" value="MBD2862515.1"/>
    <property type="molecule type" value="Genomic_DNA"/>
</dbReference>
<name>A0A927C7A0_9BACL</name>
<keyword evidence="4" id="KW-1185">Reference proteome</keyword>